<proteinExistence type="inferred from homology"/>
<comment type="pathway">
    <text evidence="4">Purine metabolism; AMP biosynthesis via de novo pathway; AMP from IMP: step 2/2.</text>
</comment>
<dbReference type="PANTHER" id="PTHR43172:SF1">
    <property type="entry name" value="ADENYLOSUCCINATE LYASE"/>
    <property type="match status" value="1"/>
</dbReference>
<comment type="catalytic activity">
    <reaction evidence="4">
        <text>(2S)-2-[5-amino-1-(5-phospho-beta-D-ribosyl)imidazole-4-carboxamido]succinate = 5-amino-1-(5-phospho-beta-D-ribosyl)imidazole-4-carboxamide + fumarate</text>
        <dbReference type="Rhea" id="RHEA:23920"/>
        <dbReference type="ChEBI" id="CHEBI:29806"/>
        <dbReference type="ChEBI" id="CHEBI:58443"/>
        <dbReference type="ChEBI" id="CHEBI:58475"/>
        <dbReference type="EC" id="4.3.2.2"/>
    </reaction>
</comment>
<gene>
    <name evidence="6" type="primary">purB</name>
    <name evidence="6" type="ORF">STSP1_02236</name>
</gene>
<comment type="catalytic activity">
    <reaction evidence="4">
        <text>N(6)-(1,2-dicarboxyethyl)-AMP = fumarate + AMP</text>
        <dbReference type="Rhea" id="RHEA:16853"/>
        <dbReference type="ChEBI" id="CHEBI:29806"/>
        <dbReference type="ChEBI" id="CHEBI:57567"/>
        <dbReference type="ChEBI" id="CHEBI:456215"/>
        <dbReference type="EC" id="4.3.2.2"/>
    </reaction>
</comment>
<dbReference type="Pfam" id="PF00206">
    <property type="entry name" value="Lyase_1"/>
    <property type="match status" value="1"/>
</dbReference>
<protein>
    <recommendedName>
        <fullName evidence="3 4">Adenylosuccinate lyase</fullName>
        <shortName evidence="4">ASL</shortName>
        <ecNumber evidence="3 4">4.3.2.2</ecNumber>
    </recommendedName>
    <alternativeName>
        <fullName evidence="4">Adenylosuccinase</fullName>
    </alternativeName>
</protein>
<feature type="domain" description="Adenylosuccinate lyase C-terminal" evidence="5">
    <location>
        <begin position="383"/>
        <end position="465"/>
    </location>
</feature>
<dbReference type="GO" id="GO:0005829">
    <property type="term" value="C:cytosol"/>
    <property type="evidence" value="ECO:0007669"/>
    <property type="project" value="TreeGrafter"/>
</dbReference>
<dbReference type="GO" id="GO:0006189">
    <property type="term" value="P:'de novo' IMP biosynthetic process"/>
    <property type="evidence" value="ECO:0007669"/>
    <property type="project" value="UniProtKB-UniPathway"/>
</dbReference>
<dbReference type="Gene3D" id="1.10.275.60">
    <property type="match status" value="1"/>
</dbReference>
<organism evidence="6 7">
    <name type="scientific">Sedimentisphaera salicampi</name>
    <dbReference type="NCBI Taxonomy" id="1941349"/>
    <lineage>
        <taxon>Bacteria</taxon>
        <taxon>Pseudomonadati</taxon>
        <taxon>Planctomycetota</taxon>
        <taxon>Phycisphaerae</taxon>
        <taxon>Sedimentisphaerales</taxon>
        <taxon>Sedimentisphaeraceae</taxon>
        <taxon>Sedimentisphaera</taxon>
    </lineage>
</organism>
<name>A0A1W6LPV5_9BACT</name>
<dbReference type="InterPro" id="IPR019468">
    <property type="entry name" value="AdenyloSucc_lyase_C"/>
</dbReference>
<evidence type="ECO:0000256" key="2">
    <source>
        <dbReference type="ARBA" id="ARBA00023239"/>
    </source>
</evidence>
<dbReference type="InterPro" id="IPR004769">
    <property type="entry name" value="Pur_lyase"/>
</dbReference>
<keyword evidence="1 4" id="KW-0658">Purine biosynthesis</keyword>
<dbReference type="KEGG" id="pbp:STSP1_02236"/>
<evidence type="ECO:0000256" key="1">
    <source>
        <dbReference type="ARBA" id="ARBA00022755"/>
    </source>
</evidence>
<evidence type="ECO:0000313" key="7">
    <source>
        <dbReference type="Proteomes" id="UP000193334"/>
    </source>
</evidence>
<comment type="similarity">
    <text evidence="4">Belongs to the lyase 1 family. Adenylosuccinate lyase subfamily.</text>
</comment>
<dbReference type="InterPro" id="IPR020557">
    <property type="entry name" value="Fumarate_lyase_CS"/>
</dbReference>
<dbReference type="EC" id="4.3.2.2" evidence="3 4"/>
<evidence type="ECO:0000256" key="4">
    <source>
        <dbReference type="RuleBase" id="RU361172"/>
    </source>
</evidence>
<dbReference type="UniPathway" id="UPA00074">
    <property type="reaction ID" value="UER00132"/>
</dbReference>
<evidence type="ECO:0000313" key="6">
    <source>
        <dbReference type="EMBL" id="ARN57810.1"/>
    </source>
</evidence>
<dbReference type="PRINTS" id="PR00149">
    <property type="entry name" value="FUMRATELYASE"/>
</dbReference>
<dbReference type="Gene3D" id="1.10.40.30">
    <property type="entry name" value="Fumarase/aspartase (C-terminal domain)"/>
    <property type="match status" value="1"/>
</dbReference>
<dbReference type="EMBL" id="CP021023">
    <property type="protein sequence ID" value="ARN57810.1"/>
    <property type="molecule type" value="Genomic_DNA"/>
</dbReference>
<evidence type="ECO:0000256" key="3">
    <source>
        <dbReference type="NCBIfam" id="TIGR00928"/>
    </source>
</evidence>
<dbReference type="InterPro" id="IPR022761">
    <property type="entry name" value="Fumarate_lyase_N"/>
</dbReference>
<comment type="pathway">
    <text evidence="4">Purine metabolism; IMP biosynthesis via de novo pathway; 5-amino-1-(5-phospho-D-ribosyl)imidazole-4-carboxamide from 5-amino-1-(5-phospho-D-ribosyl)imidazole-4-carboxylate: step 2/2.</text>
</comment>
<dbReference type="SMART" id="SM00998">
    <property type="entry name" value="ADSL_C"/>
    <property type="match status" value="1"/>
</dbReference>
<dbReference type="CDD" id="cd03302">
    <property type="entry name" value="Adenylsuccinate_lyase_2"/>
    <property type="match status" value="1"/>
</dbReference>
<dbReference type="SUPFAM" id="SSF48557">
    <property type="entry name" value="L-aspartase-like"/>
    <property type="match status" value="1"/>
</dbReference>
<keyword evidence="2 4" id="KW-0456">Lyase</keyword>
<evidence type="ECO:0000259" key="5">
    <source>
        <dbReference type="SMART" id="SM00998"/>
    </source>
</evidence>
<dbReference type="GO" id="GO:0004018">
    <property type="term" value="F:N6-(1,2-dicarboxyethyl)AMP AMP-lyase (fumarate-forming) activity"/>
    <property type="evidence" value="ECO:0007669"/>
    <property type="project" value="UniProtKB-UniRule"/>
</dbReference>
<dbReference type="AlphaFoldDB" id="A0A1W6LPV5"/>
<dbReference type="PROSITE" id="PS00163">
    <property type="entry name" value="FUMARATE_LYASES"/>
    <property type="match status" value="1"/>
</dbReference>
<dbReference type="Gene3D" id="1.20.200.10">
    <property type="entry name" value="Fumarase/aspartase (Central domain)"/>
    <property type="match status" value="1"/>
</dbReference>
<dbReference type="InterPro" id="IPR008948">
    <property type="entry name" value="L-Aspartase-like"/>
</dbReference>
<dbReference type="GO" id="GO:0070626">
    <property type="term" value="F:(S)-2-(5-amino-1-(5-phospho-D-ribosyl)imidazole-4-carboxamido) succinate lyase (fumarate-forming) activity"/>
    <property type="evidence" value="ECO:0007669"/>
    <property type="project" value="TreeGrafter"/>
</dbReference>
<reference evidence="7" key="1">
    <citation type="submission" date="2017-04" db="EMBL/GenBank/DDBJ databases">
        <title>Comparative genomics and description of representatives of a novel lineage of planctomycetes thriving in anoxic sediments.</title>
        <authorList>
            <person name="Spring S."/>
            <person name="Bunk B."/>
            <person name="Sproer C."/>
        </authorList>
    </citation>
    <scope>NUCLEOTIDE SEQUENCE [LARGE SCALE GENOMIC DNA]</scope>
    <source>
        <strain evidence="7">ST-PulAB-D4</strain>
    </source>
</reference>
<dbReference type="UniPathway" id="UPA00075">
    <property type="reaction ID" value="UER00336"/>
</dbReference>
<dbReference type="InterPro" id="IPR000362">
    <property type="entry name" value="Fumarate_lyase_fam"/>
</dbReference>
<accession>A0A1W6LPV5</accession>
<dbReference type="PANTHER" id="PTHR43172">
    <property type="entry name" value="ADENYLOSUCCINATE LYASE"/>
    <property type="match status" value="1"/>
</dbReference>
<dbReference type="FunFam" id="1.10.275.60:FF:000001">
    <property type="entry name" value="Adenylosuccinate lyase"/>
    <property type="match status" value="1"/>
</dbReference>
<dbReference type="NCBIfam" id="TIGR00928">
    <property type="entry name" value="purB"/>
    <property type="match status" value="1"/>
</dbReference>
<dbReference type="Pfam" id="PF10397">
    <property type="entry name" value="ADSL_C"/>
    <property type="match status" value="1"/>
</dbReference>
<dbReference type="GO" id="GO:0044208">
    <property type="term" value="P:'de novo' AMP biosynthetic process"/>
    <property type="evidence" value="ECO:0007669"/>
    <property type="project" value="UniProtKB-UniPathway"/>
</dbReference>
<dbReference type="Proteomes" id="UP000193334">
    <property type="component" value="Chromosome"/>
</dbReference>
<keyword evidence="7" id="KW-1185">Reference proteome</keyword>
<sequence>MGQAGFNLKFSESLMMEKYTSPLVERNASEEMSRLFGADKKFGTWRRLWLELAKAEKELGLDITDEQISEMKSNLDNIDYDKAKEYEKRFRHDVMAHVHTFADAAPSAAGIIHLGATSCYVGDNADLIILREAMELVKAKLASVIDLLGKFAKQYRSMPTLGFTHYQPAQITTVGKRAALWCYEFVMDYQELEHRIYKLPFRGVKGTTGTQASFLSLFEGDHEKVKALNEKVTRAFGFDKSCIVTGQTYQRKLDTMAVNTLALIAQSAHKMCSDIRLLANLKEMEEPFGKNQIGSSAMAYKRNPMRSERATSLSRFVLSLSSSPAMTAGEQWFERTLDDSANRRLVLPEAFLAVDGILEILINIAGGLVVYPKVIEARLNSELPFMASENILMAGVKAGGNRQQLHEKIRVYSQQAAERVKNEGGNNDLLERLKADEDFKDINLNEVLEPSLYIGRCPEQVDELIEKAVEPVRKANKDSLKGSAELKV</sequence>
<dbReference type="STRING" id="1941349.STSP1_02236"/>